<gene>
    <name evidence="5" type="ORF">EVA_10363</name>
</gene>
<dbReference type="Pfam" id="PF13407">
    <property type="entry name" value="Peripla_BP_4"/>
    <property type="match status" value="1"/>
</dbReference>
<dbReference type="InterPro" id="IPR028082">
    <property type="entry name" value="Peripla_BP_I"/>
</dbReference>
<proteinExistence type="predicted"/>
<evidence type="ECO:0000256" key="3">
    <source>
        <dbReference type="ARBA" id="ARBA00023163"/>
    </source>
</evidence>
<evidence type="ECO:0000256" key="2">
    <source>
        <dbReference type="ARBA" id="ARBA00023125"/>
    </source>
</evidence>
<dbReference type="EMBL" id="AMCI01002920">
    <property type="protein sequence ID" value="EJX01535.1"/>
    <property type="molecule type" value="Genomic_DNA"/>
</dbReference>
<dbReference type="GO" id="GO:0003700">
    <property type="term" value="F:DNA-binding transcription factor activity"/>
    <property type="evidence" value="ECO:0007669"/>
    <property type="project" value="TreeGrafter"/>
</dbReference>
<dbReference type="GO" id="GO:0000976">
    <property type="term" value="F:transcription cis-regulatory region binding"/>
    <property type="evidence" value="ECO:0007669"/>
    <property type="project" value="TreeGrafter"/>
</dbReference>
<dbReference type="CDD" id="cd01392">
    <property type="entry name" value="HTH_LacI"/>
    <property type="match status" value="1"/>
</dbReference>
<dbReference type="InterPro" id="IPR025997">
    <property type="entry name" value="SBP_2_dom"/>
</dbReference>
<dbReference type="PROSITE" id="PS00356">
    <property type="entry name" value="HTH_LACI_1"/>
    <property type="match status" value="1"/>
</dbReference>
<organism evidence="5">
    <name type="scientific">gut metagenome</name>
    <dbReference type="NCBI Taxonomy" id="749906"/>
    <lineage>
        <taxon>unclassified sequences</taxon>
        <taxon>metagenomes</taxon>
        <taxon>organismal metagenomes</taxon>
    </lineage>
</organism>
<evidence type="ECO:0000256" key="1">
    <source>
        <dbReference type="ARBA" id="ARBA00023015"/>
    </source>
</evidence>
<evidence type="ECO:0000259" key="4">
    <source>
        <dbReference type="PROSITE" id="PS50932"/>
    </source>
</evidence>
<dbReference type="Pfam" id="PF00356">
    <property type="entry name" value="LacI"/>
    <property type="match status" value="1"/>
</dbReference>
<accession>J9GNR4</accession>
<keyword evidence="2" id="KW-0238">DNA-binding</keyword>
<dbReference type="SUPFAM" id="SSF47413">
    <property type="entry name" value="lambda repressor-like DNA-binding domains"/>
    <property type="match status" value="1"/>
</dbReference>
<dbReference type="SUPFAM" id="SSF53822">
    <property type="entry name" value="Periplasmic binding protein-like I"/>
    <property type="match status" value="1"/>
</dbReference>
<dbReference type="AlphaFoldDB" id="J9GNR4"/>
<protein>
    <submittedName>
        <fullName evidence="5">Sugar-binding transcriptional regulator, LacI family</fullName>
    </submittedName>
</protein>
<keyword evidence="1" id="KW-0805">Transcription regulation</keyword>
<sequence>MENKNYTIKEIARMAGVSAGTVDRVLHHRPDVSEKTRQKVQNVLDEINYQPNVFAIGLAAKKPYRILCLIPAHTAEDYWSAVERGIERAAAELRPFNVGVESIYYHHADVKSYQESCSQLLEECPDGILIAPNFQDETLKLAIELDARSIPYAFIDVNVEQAHALCYIGQNSQMSGYIAAKLLMNRCQPGEELVLFLSSQLQHSHEIQMQRRFSGFQQYLSEHSISVQVHEVVLQKNDIAANSALLEDFFAAHPQAVLGVGFNSRIYQVASYLQTAGHRLKGLVGYDLLPSNVSFLQSGEVDWLIGQRPALQGYCGVKSITDYVVFKKPVVPVQYMPIDILMKENVEYQWMLDN</sequence>
<feature type="domain" description="HTH lacI-type" evidence="4">
    <location>
        <begin position="6"/>
        <end position="60"/>
    </location>
</feature>
<dbReference type="Gene3D" id="3.40.50.2300">
    <property type="match status" value="2"/>
</dbReference>
<dbReference type="PROSITE" id="PS50932">
    <property type="entry name" value="HTH_LACI_2"/>
    <property type="match status" value="1"/>
</dbReference>
<dbReference type="CDD" id="cd06307">
    <property type="entry name" value="PBP1_sugar_binding"/>
    <property type="match status" value="1"/>
</dbReference>
<keyword evidence="3" id="KW-0804">Transcription</keyword>
<dbReference type="SMART" id="SM00354">
    <property type="entry name" value="HTH_LACI"/>
    <property type="match status" value="1"/>
</dbReference>
<comment type="caution">
    <text evidence="5">The sequence shown here is derived from an EMBL/GenBank/DDBJ whole genome shotgun (WGS) entry which is preliminary data.</text>
</comment>
<evidence type="ECO:0000313" key="5">
    <source>
        <dbReference type="EMBL" id="EJX01535.1"/>
    </source>
</evidence>
<dbReference type="Gene3D" id="1.10.260.40">
    <property type="entry name" value="lambda repressor-like DNA-binding domains"/>
    <property type="match status" value="1"/>
</dbReference>
<dbReference type="PANTHER" id="PTHR30146:SF144">
    <property type="entry name" value="LACI-FAMILY TRANSCRIPTION REGULATOR"/>
    <property type="match status" value="1"/>
</dbReference>
<dbReference type="InterPro" id="IPR000843">
    <property type="entry name" value="HTH_LacI"/>
</dbReference>
<dbReference type="PANTHER" id="PTHR30146">
    <property type="entry name" value="LACI-RELATED TRANSCRIPTIONAL REPRESSOR"/>
    <property type="match status" value="1"/>
</dbReference>
<name>J9GNR4_9ZZZZ</name>
<dbReference type="InterPro" id="IPR010982">
    <property type="entry name" value="Lambda_DNA-bd_dom_sf"/>
</dbReference>
<reference evidence="5" key="1">
    <citation type="journal article" date="2012" name="PLoS ONE">
        <title>Gene sets for utilization of primary and secondary nutrition supplies in the distal gut of endangered iberian lynx.</title>
        <authorList>
            <person name="Alcaide M."/>
            <person name="Messina E."/>
            <person name="Richter M."/>
            <person name="Bargiela R."/>
            <person name="Peplies J."/>
            <person name="Huws S.A."/>
            <person name="Newbold C.J."/>
            <person name="Golyshin P.N."/>
            <person name="Simon M.A."/>
            <person name="Lopez G."/>
            <person name="Yakimov M.M."/>
            <person name="Ferrer M."/>
        </authorList>
    </citation>
    <scope>NUCLEOTIDE SEQUENCE</scope>
</reference>